<name>A0AAU6MXL1_9CAUD</name>
<dbReference type="EMBL" id="OR885926">
    <property type="protein sequence ID" value="WVX90844.1"/>
    <property type="molecule type" value="Genomic_DNA"/>
</dbReference>
<proteinExistence type="predicted"/>
<dbReference type="EMBL" id="OR885926">
    <property type="protein sequence ID" value="WVX90613.1"/>
    <property type="molecule type" value="Genomic_DNA"/>
</dbReference>
<gene>
    <name evidence="2" type="ORF">184DA_240</name>
    <name evidence="1" type="ORF">184DA_7</name>
</gene>
<organism evidence="2">
    <name type="scientific">Staphylococcus phage 184DA</name>
    <dbReference type="NCBI Taxonomy" id="3110532"/>
    <lineage>
        <taxon>Viruses</taxon>
        <taxon>Duplodnaviria</taxon>
        <taxon>Heunggongvirae</taxon>
        <taxon>Uroviricota</taxon>
        <taxon>Caudoviricetes</taxon>
    </lineage>
</organism>
<protein>
    <submittedName>
        <fullName evidence="2">Uncharacterized protein</fullName>
    </submittedName>
</protein>
<evidence type="ECO:0000313" key="2">
    <source>
        <dbReference type="EMBL" id="WVX90844.1"/>
    </source>
</evidence>
<accession>A0AAU6MXL1</accession>
<evidence type="ECO:0000313" key="1">
    <source>
        <dbReference type="EMBL" id="WVX90613.1"/>
    </source>
</evidence>
<reference evidence="2" key="1">
    <citation type="submission" date="2023-11" db="EMBL/GenBank/DDBJ databases">
        <title>Characterization of a newly isolated phage infecting non-aureus staphylococci isolated from bovine mastitis.</title>
        <authorList>
            <person name="Wanecka A."/>
            <person name="Marynowska M."/>
            <person name="Wesolowski W."/>
            <person name="Bloch S."/>
            <person name="Nejman-Falenczyk B."/>
            <person name="Neumann J."/>
            <person name="Krol J."/>
            <person name="Florek M."/>
            <person name="Ulanicki K."/>
            <person name="Napierala A."/>
            <person name="Twardon J."/>
            <person name="Wolska B."/>
            <person name="Porebska J."/>
            <person name="Ziubrzycka A."/>
            <person name="Czeretowicz I."/>
            <person name="Benisz M."/>
        </authorList>
    </citation>
    <scope>NUCLEOTIDE SEQUENCE</scope>
</reference>
<sequence length="42" mass="4889">MIVFVIVIISFTLVYINNNMKRLVCQHCFKSFLISFLSVPLP</sequence>